<dbReference type="STRING" id="888743.HMPREF9141_2030"/>
<sequence length="91" mass="10397">MTDPSGQDGRRSTYPIPFPHLQTDADREQNGTAGQCPCPVPAVMPDEWKETEKRWLPLAEAIAFLFQISSKRTAPERRYKMPGRSKMSFRT</sequence>
<evidence type="ECO:0000313" key="2">
    <source>
        <dbReference type="EMBL" id="EGC19490.1"/>
    </source>
</evidence>
<dbReference type="HOGENOM" id="CLU_2424478_0_0_10"/>
<name>F0F8W3_9BACT</name>
<dbReference type="EMBL" id="AEWX01000027">
    <property type="protein sequence ID" value="EGC19490.1"/>
    <property type="molecule type" value="Genomic_DNA"/>
</dbReference>
<dbReference type="Proteomes" id="UP000005697">
    <property type="component" value="Unassembled WGS sequence"/>
</dbReference>
<accession>F0F8W3</accession>
<evidence type="ECO:0000313" key="3">
    <source>
        <dbReference type="Proteomes" id="UP000005697"/>
    </source>
</evidence>
<proteinExistence type="predicted"/>
<keyword evidence="3" id="KW-1185">Reference proteome</keyword>
<protein>
    <submittedName>
        <fullName evidence="2">Uncharacterized protein</fullName>
    </submittedName>
</protein>
<feature type="region of interest" description="Disordered" evidence="1">
    <location>
        <begin position="1"/>
        <end position="38"/>
    </location>
</feature>
<comment type="caution">
    <text evidence="2">The sequence shown here is derived from an EMBL/GenBank/DDBJ whole genome shotgun (WGS) entry which is preliminary data.</text>
</comment>
<dbReference type="AlphaFoldDB" id="F0F8W3"/>
<reference evidence="2 3" key="1">
    <citation type="submission" date="2011-01" db="EMBL/GenBank/DDBJ databases">
        <authorList>
            <person name="Muzny D."/>
            <person name="Qin X."/>
            <person name="Deng J."/>
            <person name="Jiang H."/>
            <person name="Liu Y."/>
            <person name="Qu J."/>
            <person name="Song X.-Z."/>
            <person name="Zhang L."/>
            <person name="Thornton R."/>
            <person name="Coyle M."/>
            <person name="Francisco L."/>
            <person name="Jackson L."/>
            <person name="Javaid M."/>
            <person name="Korchina V."/>
            <person name="Kovar C."/>
            <person name="Mata R."/>
            <person name="Mathew T."/>
            <person name="Ngo R."/>
            <person name="Nguyen L."/>
            <person name="Nguyen N."/>
            <person name="Okwuonu G."/>
            <person name="Ongeri F."/>
            <person name="Pham C."/>
            <person name="Simmons D."/>
            <person name="Wilczek-Boney K."/>
            <person name="Hale W."/>
            <person name="Jakkamsetti A."/>
            <person name="Pham P."/>
            <person name="Ruth R."/>
            <person name="San Lucas F."/>
            <person name="Warren J."/>
            <person name="Zhang J."/>
            <person name="Zhao Z."/>
            <person name="Zhou C."/>
            <person name="Zhu D."/>
            <person name="Lee S."/>
            <person name="Bess C."/>
            <person name="Blankenburg K."/>
            <person name="Forbes L."/>
            <person name="Fu Q."/>
            <person name="Gubbala S."/>
            <person name="Hirani K."/>
            <person name="Jayaseelan J.C."/>
            <person name="Lara F."/>
            <person name="Munidasa M."/>
            <person name="Palculict T."/>
            <person name="Patil S."/>
            <person name="Pu L.-L."/>
            <person name="Saada N."/>
            <person name="Tang L."/>
            <person name="Weissenberger G."/>
            <person name="Zhu Y."/>
            <person name="Hemphill L."/>
            <person name="Shang Y."/>
            <person name="Youmans B."/>
            <person name="Ayvaz T."/>
            <person name="Ross M."/>
            <person name="Santibanez J."/>
            <person name="Aqrawi P."/>
            <person name="Gross S."/>
            <person name="Joshi V."/>
            <person name="Fowler G."/>
            <person name="Nazareth L."/>
            <person name="Reid J."/>
            <person name="Worley K."/>
            <person name="Petrosino J."/>
            <person name="Highlander S."/>
            <person name="Gibbs R."/>
        </authorList>
    </citation>
    <scope>NUCLEOTIDE SEQUENCE [LARGE SCALE GENOMIC DNA]</scope>
    <source>
        <strain evidence="2 3">DSM 16608</strain>
    </source>
</reference>
<evidence type="ECO:0000256" key="1">
    <source>
        <dbReference type="SAM" id="MobiDB-lite"/>
    </source>
</evidence>
<gene>
    <name evidence="2" type="ORF">HMPREF9141_2030</name>
</gene>
<organism evidence="2 3">
    <name type="scientific">Prevotella multiformis DSM 16608</name>
    <dbReference type="NCBI Taxonomy" id="888743"/>
    <lineage>
        <taxon>Bacteria</taxon>
        <taxon>Pseudomonadati</taxon>
        <taxon>Bacteroidota</taxon>
        <taxon>Bacteroidia</taxon>
        <taxon>Bacteroidales</taxon>
        <taxon>Prevotellaceae</taxon>
        <taxon>Prevotella</taxon>
    </lineage>
</organism>